<gene>
    <name evidence="10" type="ORF">E6H05_03185</name>
</gene>
<reference evidence="10 11" key="1">
    <citation type="journal article" date="2019" name="Nat. Microbiol.">
        <title>Mediterranean grassland soil C-N compound turnover is dependent on rainfall and depth, and is mediated by genomically divergent microorganisms.</title>
        <authorList>
            <person name="Diamond S."/>
            <person name="Andeer P.F."/>
            <person name="Li Z."/>
            <person name="Crits-Christoph A."/>
            <person name="Burstein D."/>
            <person name="Anantharaman K."/>
            <person name="Lane K.R."/>
            <person name="Thomas B.C."/>
            <person name="Pan C."/>
            <person name="Northen T.R."/>
            <person name="Banfield J.F."/>
        </authorList>
    </citation>
    <scope>NUCLEOTIDE SEQUENCE [LARGE SCALE GENOMIC DNA]</scope>
    <source>
        <strain evidence="10">NP_8</strain>
    </source>
</reference>
<feature type="transmembrane region" description="Helical" evidence="8">
    <location>
        <begin position="187"/>
        <end position="205"/>
    </location>
</feature>
<dbReference type="Proteomes" id="UP000318834">
    <property type="component" value="Unassembled WGS sequence"/>
</dbReference>
<dbReference type="GO" id="GO:0019646">
    <property type="term" value="P:aerobic electron transport chain"/>
    <property type="evidence" value="ECO:0007669"/>
    <property type="project" value="InterPro"/>
</dbReference>
<feature type="transmembrane region" description="Helical" evidence="8">
    <location>
        <begin position="102"/>
        <end position="124"/>
    </location>
</feature>
<dbReference type="InterPro" id="IPR013833">
    <property type="entry name" value="Cyt_c_oxidase_su3_a-hlx"/>
</dbReference>
<evidence type="ECO:0000313" key="11">
    <source>
        <dbReference type="Proteomes" id="UP000318834"/>
    </source>
</evidence>
<dbReference type="PROSITE" id="PS50253">
    <property type="entry name" value="COX3"/>
    <property type="match status" value="1"/>
</dbReference>
<name>A0A537IZ66_9BACT</name>
<proteinExistence type="inferred from homology"/>
<evidence type="ECO:0000256" key="1">
    <source>
        <dbReference type="ARBA" id="ARBA00004651"/>
    </source>
</evidence>
<evidence type="ECO:0000259" key="9">
    <source>
        <dbReference type="PROSITE" id="PS50253"/>
    </source>
</evidence>
<evidence type="ECO:0000313" key="10">
    <source>
        <dbReference type="EMBL" id="TMI76608.1"/>
    </source>
</evidence>
<keyword evidence="4 7" id="KW-0812">Transmembrane</keyword>
<keyword evidence="6 8" id="KW-0472">Membrane</keyword>
<evidence type="ECO:0000256" key="5">
    <source>
        <dbReference type="ARBA" id="ARBA00022989"/>
    </source>
</evidence>
<dbReference type="InterPro" id="IPR035973">
    <property type="entry name" value="Cyt_c_oxidase_su3-like_sf"/>
</dbReference>
<accession>A0A537IZ66</accession>
<evidence type="ECO:0000256" key="6">
    <source>
        <dbReference type="ARBA" id="ARBA00023136"/>
    </source>
</evidence>
<feature type="transmembrane region" description="Helical" evidence="8">
    <location>
        <begin position="69"/>
        <end position="90"/>
    </location>
</feature>
<dbReference type="InterPro" id="IPR024791">
    <property type="entry name" value="Cyt_c/ubiquinol_Oxase_su3"/>
</dbReference>
<evidence type="ECO:0000256" key="4">
    <source>
        <dbReference type="ARBA" id="ARBA00022692"/>
    </source>
</evidence>
<dbReference type="FunFam" id="1.20.120.80:FF:000001">
    <property type="entry name" value="Cytochrome (Ubi)quinol oxidase subunit III"/>
    <property type="match status" value="1"/>
</dbReference>
<organism evidence="10 11">
    <name type="scientific">Candidatus Segetimicrobium genomatis</name>
    <dbReference type="NCBI Taxonomy" id="2569760"/>
    <lineage>
        <taxon>Bacteria</taxon>
        <taxon>Bacillati</taxon>
        <taxon>Candidatus Sysuimicrobiota</taxon>
        <taxon>Candidatus Sysuimicrobiia</taxon>
        <taxon>Candidatus Sysuimicrobiales</taxon>
        <taxon>Candidatus Segetimicrobiaceae</taxon>
        <taxon>Candidatus Segetimicrobium</taxon>
    </lineage>
</organism>
<feature type="transmembrane region" description="Helical" evidence="8">
    <location>
        <begin position="30"/>
        <end position="57"/>
    </location>
</feature>
<dbReference type="GO" id="GO:0005886">
    <property type="term" value="C:plasma membrane"/>
    <property type="evidence" value="ECO:0007669"/>
    <property type="project" value="UniProtKB-SubCell"/>
</dbReference>
<evidence type="ECO:0000256" key="7">
    <source>
        <dbReference type="RuleBase" id="RU003376"/>
    </source>
</evidence>
<evidence type="ECO:0000256" key="8">
    <source>
        <dbReference type="SAM" id="Phobius"/>
    </source>
</evidence>
<feature type="transmembrane region" description="Helical" evidence="8">
    <location>
        <begin position="145"/>
        <end position="167"/>
    </location>
</feature>
<evidence type="ECO:0000256" key="3">
    <source>
        <dbReference type="ARBA" id="ARBA00022475"/>
    </source>
</evidence>
<comment type="caution">
    <text evidence="10">The sequence shown here is derived from an EMBL/GenBank/DDBJ whole genome shotgun (WGS) entry which is preliminary data.</text>
</comment>
<feature type="domain" description="Heme-copper oxidase subunit III family profile" evidence="9">
    <location>
        <begin position="1"/>
        <end position="206"/>
    </location>
</feature>
<protein>
    <submittedName>
        <fullName evidence="10">Cytochrome oxidase subunit III</fullName>
    </submittedName>
</protein>
<sequence>MAHDAVDQEQALASDWGGGGSPFAVGWPKLMMWLFLVSDTLTFAGLLAGYGVVRISLGRWPDRTQVFNLYLVGAMTFILICSSATMAVAVSAAKRGDHRRVIPYLLLTVLGGLLFLSGQAYEWTHFIREGARLFGNPWGIPQFSATFFITTGFHGGHVTVGVLYLLVTALRWARRSIQPESVEITGLYWHFVDLVWVFIFTLLYLI</sequence>
<dbReference type="PANTHER" id="PTHR11403">
    <property type="entry name" value="CYTOCHROME C OXIDASE SUBUNIT III"/>
    <property type="match status" value="1"/>
</dbReference>
<dbReference type="PANTHER" id="PTHR11403:SF2">
    <property type="entry name" value="CYTOCHROME BO(3) UBIQUINOL OXIDASE SUBUNIT 3"/>
    <property type="match status" value="1"/>
</dbReference>
<dbReference type="Pfam" id="PF00510">
    <property type="entry name" value="COX3"/>
    <property type="match status" value="1"/>
</dbReference>
<keyword evidence="3" id="KW-1003">Cell membrane</keyword>
<evidence type="ECO:0000256" key="2">
    <source>
        <dbReference type="ARBA" id="ARBA00010581"/>
    </source>
</evidence>
<dbReference type="InterPro" id="IPR000298">
    <property type="entry name" value="Cyt_c_oxidase-like_su3"/>
</dbReference>
<comment type="similarity">
    <text evidence="2 7">Belongs to the cytochrome c oxidase subunit 3 family.</text>
</comment>
<dbReference type="AlphaFoldDB" id="A0A537IZ66"/>
<keyword evidence="5 8" id="KW-1133">Transmembrane helix</keyword>
<dbReference type="EMBL" id="VBAP01000016">
    <property type="protein sequence ID" value="TMI76608.1"/>
    <property type="molecule type" value="Genomic_DNA"/>
</dbReference>
<comment type="subcellular location">
    <subcellularLocation>
        <location evidence="1 7">Cell membrane</location>
        <topology evidence="1 7">Multi-pass membrane protein</topology>
    </subcellularLocation>
</comment>
<dbReference type="SUPFAM" id="SSF81452">
    <property type="entry name" value="Cytochrome c oxidase subunit III-like"/>
    <property type="match status" value="1"/>
</dbReference>
<dbReference type="Gene3D" id="1.20.120.80">
    <property type="entry name" value="Cytochrome c oxidase, subunit III, four-helix bundle"/>
    <property type="match status" value="1"/>
</dbReference>
<dbReference type="GO" id="GO:0004129">
    <property type="term" value="F:cytochrome-c oxidase activity"/>
    <property type="evidence" value="ECO:0007669"/>
    <property type="project" value="InterPro"/>
</dbReference>